<evidence type="ECO:0000259" key="2">
    <source>
        <dbReference type="Pfam" id="PF24968"/>
    </source>
</evidence>
<dbReference type="EMBL" id="JANIEX010000721">
    <property type="protein sequence ID" value="KAJ3563802.1"/>
    <property type="molecule type" value="Genomic_DNA"/>
</dbReference>
<reference evidence="3" key="1">
    <citation type="submission" date="2022-07" db="EMBL/GenBank/DDBJ databases">
        <title>Genome Sequence of Leucocoprinus birnbaumii.</title>
        <authorList>
            <person name="Buettner E."/>
        </authorList>
    </citation>
    <scope>NUCLEOTIDE SEQUENCE</scope>
    <source>
        <strain evidence="3">VT141</strain>
    </source>
</reference>
<dbReference type="AlphaFoldDB" id="A0AAD5VLW4"/>
<organism evidence="3 4">
    <name type="scientific">Leucocoprinus birnbaumii</name>
    <dbReference type="NCBI Taxonomy" id="56174"/>
    <lineage>
        <taxon>Eukaryota</taxon>
        <taxon>Fungi</taxon>
        <taxon>Dikarya</taxon>
        <taxon>Basidiomycota</taxon>
        <taxon>Agaricomycotina</taxon>
        <taxon>Agaricomycetes</taxon>
        <taxon>Agaricomycetidae</taxon>
        <taxon>Agaricales</taxon>
        <taxon>Agaricineae</taxon>
        <taxon>Agaricaceae</taxon>
        <taxon>Leucocoprinus</taxon>
    </lineage>
</organism>
<feature type="domain" description="DUF7770" evidence="2">
    <location>
        <begin position="104"/>
        <end position="231"/>
    </location>
</feature>
<name>A0AAD5VLW4_9AGAR</name>
<dbReference type="Proteomes" id="UP001213000">
    <property type="component" value="Unassembled WGS sequence"/>
</dbReference>
<keyword evidence="1" id="KW-0732">Signal</keyword>
<sequence length="249" mass="28240">MKFSTLSLILAISSSATLIIAVPLGFSNFTDIPERAAVDLSDWKLFGKDESGVYGHEITEWQPTERDLRLRQPTPKEFDLVPWRTIDHGVKIEKFVATAVIMNDVSDPNDSEKKLIHWRGAVAYHVSKKWRSTSLDTRKLSADDPAVQVQLISKNFDVSSRAPYHWEAKVARDYTTSQVCDLLKKKNFNRYLYNGNGSGCLTWTTALVKLFEDEKILAKGSTDSFSELVDKVRKDTLYWVPDGPGAKFY</sequence>
<dbReference type="InterPro" id="IPR056672">
    <property type="entry name" value="DUF7770"/>
</dbReference>
<proteinExistence type="predicted"/>
<dbReference type="Pfam" id="PF24968">
    <property type="entry name" value="DUF7770"/>
    <property type="match status" value="1"/>
</dbReference>
<evidence type="ECO:0000256" key="1">
    <source>
        <dbReference type="SAM" id="SignalP"/>
    </source>
</evidence>
<gene>
    <name evidence="3" type="ORF">NP233_g8704</name>
</gene>
<evidence type="ECO:0000313" key="4">
    <source>
        <dbReference type="Proteomes" id="UP001213000"/>
    </source>
</evidence>
<comment type="caution">
    <text evidence="3">The sequence shown here is derived from an EMBL/GenBank/DDBJ whole genome shotgun (WGS) entry which is preliminary data.</text>
</comment>
<protein>
    <recommendedName>
        <fullName evidence="2">DUF7770 domain-containing protein</fullName>
    </recommendedName>
</protein>
<accession>A0AAD5VLW4</accession>
<evidence type="ECO:0000313" key="3">
    <source>
        <dbReference type="EMBL" id="KAJ3563802.1"/>
    </source>
</evidence>
<feature type="signal peptide" evidence="1">
    <location>
        <begin position="1"/>
        <end position="21"/>
    </location>
</feature>
<keyword evidence="4" id="KW-1185">Reference proteome</keyword>
<feature type="chain" id="PRO_5042254911" description="DUF7770 domain-containing protein" evidence="1">
    <location>
        <begin position="22"/>
        <end position="249"/>
    </location>
</feature>